<keyword evidence="4 7" id="KW-0808">Transferase</keyword>
<dbReference type="SUPFAM" id="SSF53335">
    <property type="entry name" value="S-adenosyl-L-methionine-dependent methyltransferases"/>
    <property type="match status" value="1"/>
</dbReference>
<dbReference type="InterPro" id="IPR029063">
    <property type="entry name" value="SAM-dependent_MTases_sf"/>
</dbReference>
<dbReference type="GO" id="GO:0009236">
    <property type="term" value="P:cobalamin biosynthetic process"/>
    <property type="evidence" value="ECO:0007669"/>
    <property type="project" value="UniProtKB-UniPathway"/>
</dbReference>
<dbReference type="GO" id="GO:0008276">
    <property type="term" value="F:protein methyltransferase activity"/>
    <property type="evidence" value="ECO:0007669"/>
    <property type="project" value="InterPro"/>
</dbReference>
<dbReference type="UniPathway" id="UPA00148"/>
<organism evidence="7 8">
    <name type="scientific">Peptoclostridium litorale DSM 5388</name>
    <dbReference type="NCBI Taxonomy" id="1121324"/>
    <lineage>
        <taxon>Bacteria</taxon>
        <taxon>Bacillati</taxon>
        <taxon>Bacillota</taxon>
        <taxon>Clostridia</taxon>
        <taxon>Peptostreptococcales</taxon>
        <taxon>Peptoclostridiaceae</taxon>
        <taxon>Peptoclostridium</taxon>
    </lineage>
</organism>
<dbReference type="STRING" id="1121324.CLIT_2c01210"/>
<dbReference type="CDD" id="cd02440">
    <property type="entry name" value="AdoMet_MTases"/>
    <property type="match status" value="1"/>
</dbReference>
<dbReference type="InterPro" id="IPR014008">
    <property type="entry name" value="Cbl_synth_MTase_CbiT"/>
</dbReference>
<evidence type="ECO:0000256" key="5">
    <source>
        <dbReference type="ARBA" id="ARBA00022691"/>
    </source>
</evidence>
<dbReference type="eggNOG" id="COG2242">
    <property type="taxonomic scope" value="Bacteria"/>
</dbReference>
<proteinExistence type="inferred from homology"/>
<comment type="caution">
    <text evidence="7">The sequence shown here is derived from an EMBL/GenBank/DDBJ whole genome shotgun (WGS) entry which is preliminary data.</text>
</comment>
<dbReference type="AlphaFoldDB" id="A0A069RK55"/>
<dbReference type="PANTHER" id="PTHR43182">
    <property type="entry name" value="COBALT-PRECORRIN-6B C(15)-METHYLTRANSFERASE (DECARBOXYLATING)"/>
    <property type="match status" value="1"/>
</dbReference>
<gene>
    <name evidence="7" type="primary">cbiT</name>
    <name evidence="7" type="ORF">CLIT_2c01210</name>
</gene>
<accession>A0A069RK55</accession>
<keyword evidence="8" id="KW-1185">Reference proteome</keyword>
<feature type="domain" description="Methyltransferase" evidence="6">
    <location>
        <begin position="41"/>
        <end position="116"/>
    </location>
</feature>
<dbReference type="Gene3D" id="3.40.50.150">
    <property type="entry name" value="Vaccinia Virus protein VP39"/>
    <property type="match status" value="1"/>
</dbReference>
<protein>
    <submittedName>
        <fullName evidence="7">Putative cobalt-precorrin-6Y C(15)-methyltransferase</fullName>
        <ecNumber evidence="7">2.1.1.-</ecNumber>
    </submittedName>
</protein>
<dbReference type="InterPro" id="IPR023475">
    <property type="entry name" value="CbiT"/>
</dbReference>
<evidence type="ECO:0000313" key="8">
    <source>
        <dbReference type="Proteomes" id="UP000027946"/>
    </source>
</evidence>
<keyword evidence="3 7" id="KW-0489">Methyltransferase</keyword>
<dbReference type="NCBIfam" id="TIGR02469">
    <property type="entry name" value="CbiT"/>
    <property type="match status" value="1"/>
</dbReference>
<evidence type="ECO:0000256" key="2">
    <source>
        <dbReference type="ARBA" id="ARBA00022573"/>
    </source>
</evidence>
<evidence type="ECO:0000256" key="3">
    <source>
        <dbReference type="ARBA" id="ARBA00022603"/>
    </source>
</evidence>
<evidence type="ECO:0000256" key="1">
    <source>
        <dbReference type="ARBA" id="ARBA00004953"/>
    </source>
</evidence>
<evidence type="ECO:0000313" key="7">
    <source>
        <dbReference type="EMBL" id="KDR96515.1"/>
    </source>
</evidence>
<evidence type="ECO:0000259" key="6">
    <source>
        <dbReference type="Pfam" id="PF13847"/>
    </source>
</evidence>
<dbReference type="InterPro" id="IPR025714">
    <property type="entry name" value="Methyltranfer_dom"/>
</dbReference>
<dbReference type="GO" id="GO:0032259">
    <property type="term" value="P:methylation"/>
    <property type="evidence" value="ECO:0007669"/>
    <property type="project" value="UniProtKB-KW"/>
</dbReference>
<dbReference type="OrthoDB" id="9780707at2"/>
<dbReference type="InterPro" id="IPR050714">
    <property type="entry name" value="Cobalamin_biosynth_MTase"/>
</dbReference>
<keyword evidence="2" id="KW-0169">Cobalamin biosynthesis</keyword>
<evidence type="ECO:0000256" key="4">
    <source>
        <dbReference type="ARBA" id="ARBA00022679"/>
    </source>
</evidence>
<dbReference type="PANTHER" id="PTHR43182:SF1">
    <property type="entry name" value="COBALT-PRECORRIN-7 C(5)-METHYLTRANSFERASE"/>
    <property type="match status" value="1"/>
</dbReference>
<dbReference type="Pfam" id="PF13847">
    <property type="entry name" value="Methyltransf_31"/>
    <property type="match status" value="1"/>
</dbReference>
<reference evidence="7 8" key="1">
    <citation type="submission" date="2014-03" db="EMBL/GenBank/DDBJ databases">
        <title>Genome sequence of Clostridium litorale W6, DSM 5388.</title>
        <authorList>
            <person name="Poehlein A."/>
            <person name="Jagirdar A."/>
            <person name="Khonsari B."/>
            <person name="Chibani C.M."/>
            <person name="Gutierrez Gutierrez D.A."/>
            <person name="Davydova E."/>
            <person name="Alghaithi H.S."/>
            <person name="Nair K.P."/>
            <person name="Dhamotharan K."/>
            <person name="Chandran L."/>
            <person name="G W."/>
            <person name="Daniel R."/>
        </authorList>
    </citation>
    <scope>NUCLEOTIDE SEQUENCE [LARGE SCALE GENOMIC DNA]</scope>
    <source>
        <strain evidence="7 8">W6</strain>
    </source>
</reference>
<dbReference type="EMBL" id="JJMM01000002">
    <property type="protein sequence ID" value="KDR96515.1"/>
    <property type="molecule type" value="Genomic_DNA"/>
</dbReference>
<name>A0A069RK55_PEPLI</name>
<keyword evidence="5" id="KW-0949">S-adenosyl-L-methionine</keyword>
<sequence length="198" mass="21465">MKISSDFYGMGIADENFERGKVPMTKCEVRVLSLSKLRLQNGSRVIDIGAGTGSISIEAALIASAGKVYSVEVNKEAVELIKNNAEKFGALNMDIVQGYAPEAMSEITGIDRVFIGGSKGRMDKIFDWMEKGTLPGTIVVANAITIESASSIIKLFEERGYEDMDISLVQVSKGRRVSGLTMMSANNPIYIISAKRRG</sequence>
<dbReference type="EC" id="2.1.1.-" evidence="7"/>
<dbReference type="HAMAP" id="MF_00786">
    <property type="entry name" value="CbiT"/>
    <property type="match status" value="1"/>
</dbReference>
<dbReference type="RefSeq" id="WP_038260978.1">
    <property type="nucleotide sequence ID" value="NZ_FSRH01000001.1"/>
</dbReference>
<dbReference type="Proteomes" id="UP000027946">
    <property type="component" value="Unassembled WGS sequence"/>
</dbReference>
<comment type="pathway">
    <text evidence="1">Cofactor biosynthesis; adenosylcobalamin biosynthesis.</text>
</comment>